<evidence type="ECO:0000256" key="5">
    <source>
        <dbReference type="SAM" id="MobiDB-lite"/>
    </source>
</evidence>
<dbReference type="EMBL" id="WTYF01000004">
    <property type="protein sequence ID" value="MXO52017.1"/>
    <property type="molecule type" value="Genomic_DNA"/>
</dbReference>
<keyword evidence="9" id="KW-1185">Reference proteome</keyword>
<evidence type="ECO:0000256" key="2">
    <source>
        <dbReference type="ARBA" id="ARBA00023136"/>
    </source>
</evidence>
<proteinExistence type="predicted"/>
<evidence type="ECO:0000256" key="4">
    <source>
        <dbReference type="PROSITE-ProRule" id="PRU00473"/>
    </source>
</evidence>
<dbReference type="PANTHER" id="PTHR30329">
    <property type="entry name" value="STATOR ELEMENT OF FLAGELLAR MOTOR COMPLEX"/>
    <property type="match status" value="1"/>
</dbReference>
<feature type="chain" id="PRO_5032402704" evidence="6">
    <location>
        <begin position="30"/>
        <end position="211"/>
    </location>
</feature>
<keyword evidence="3" id="KW-0998">Cell outer membrane</keyword>
<evidence type="ECO:0000313" key="9">
    <source>
        <dbReference type="Proteomes" id="UP000444185"/>
    </source>
</evidence>
<sequence length="211" mass="22082">MTRQPRTWIPTIALAVAVAGLSACGSGDAPDPEATPTDGPRSIFDKEGAGPKGSDTPEAMLPPLVTTLGFPDGTAELTEAALAELATVLDSPQMGQGGRIVLRGHSDSGGTDAANLAASLERAEAVEAFLVENGVAESRIKVIAFGEQNPMEPNALPDGQPNEVGRAANRRVEITIETTRLEEEDAREPTLIETITKEQEEARAQSEVASE</sequence>
<comment type="caution">
    <text evidence="8">The sequence shown here is derived from an EMBL/GenBank/DDBJ whole genome shotgun (WGS) entry which is preliminary data.</text>
</comment>
<gene>
    <name evidence="8" type="ORF">GRI42_11955</name>
</gene>
<feature type="domain" description="OmpA-like" evidence="7">
    <location>
        <begin position="57"/>
        <end position="180"/>
    </location>
</feature>
<name>A0A844Y3M2_9SPHN</name>
<evidence type="ECO:0000313" key="8">
    <source>
        <dbReference type="EMBL" id="MXO52017.1"/>
    </source>
</evidence>
<dbReference type="PRINTS" id="PR01021">
    <property type="entry name" value="OMPADOMAIN"/>
</dbReference>
<dbReference type="OrthoDB" id="9814546at2"/>
<dbReference type="InterPro" id="IPR006665">
    <property type="entry name" value="OmpA-like"/>
</dbReference>
<protein>
    <submittedName>
        <fullName evidence="8">OmpA family protein</fullName>
    </submittedName>
</protein>
<dbReference type="GO" id="GO:0009279">
    <property type="term" value="C:cell outer membrane"/>
    <property type="evidence" value="ECO:0007669"/>
    <property type="project" value="UniProtKB-SubCell"/>
</dbReference>
<keyword evidence="6" id="KW-0732">Signal</keyword>
<dbReference type="Gene3D" id="3.30.1330.60">
    <property type="entry name" value="OmpA-like domain"/>
    <property type="match status" value="1"/>
</dbReference>
<organism evidence="8 9">
    <name type="scientific">Qipengyuania gaetbuli</name>
    <dbReference type="NCBI Taxonomy" id="266952"/>
    <lineage>
        <taxon>Bacteria</taxon>
        <taxon>Pseudomonadati</taxon>
        <taxon>Pseudomonadota</taxon>
        <taxon>Alphaproteobacteria</taxon>
        <taxon>Sphingomonadales</taxon>
        <taxon>Erythrobacteraceae</taxon>
        <taxon>Qipengyuania</taxon>
    </lineage>
</organism>
<evidence type="ECO:0000256" key="1">
    <source>
        <dbReference type="ARBA" id="ARBA00004442"/>
    </source>
</evidence>
<dbReference type="PROSITE" id="PS51123">
    <property type="entry name" value="OMPA_2"/>
    <property type="match status" value="1"/>
</dbReference>
<evidence type="ECO:0000256" key="3">
    <source>
        <dbReference type="ARBA" id="ARBA00023237"/>
    </source>
</evidence>
<dbReference type="AlphaFoldDB" id="A0A844Y3M2"/>
<feature type="region of interest" description="Disordered" evidence="5">
    <location>
        <begin position="27"/>
        <end position="63"/>
    </location>
</feature>
<feature type="region of interest" description="Disordered" evidence="5">
    <location>
        <begin position="151"/>
        <end position="170"/>
    </location>
</feature>
<reference evidence="8 9" key="1">
    <citation type="submission" date="2019-12" db="EMBL/GenBank/DDBJ databases">
        <title>Genomic-based taxomic classification of the family Erythrobacteraceae.</title>
        <authorList>
            <person name="Xu L."/>
        </authorList>
    </citation>
    <scope>NUCLEOTIDE SEQUENCE [LARGE SCALE GENOMIC DNA]</scope>
    <source>
        <strain evidence="8 9">DSM 16225</strain>
    </source>
</reference>
<dbReference type="SUPFAM" id="SSF103088">
    <property type="entry name" value="OmpA-like"/>
    <property type="match status" value="1"/>
</dbReference>
<dbReference type="Pfam" id="PF00691">
    <property type="entry name" value="OmpA"/>
    <property type="match status" value="1"/>
</dbReference>
<dbReference type="CDD" id="cd07185">
    <property type="entry name" value="OmpA_C-like"/>
    <property type="match status" value="1"/>
</dbReference>
<accession>A0A844Y3M2</accession>
<comment type="subcellular location">
    <subcellularLocation>
        <location evidence="1">Cell outer membrane</location>
    </subcellularLocation>
</comment>
<evidence type="ECO:0000256" key="6">
    <source>
        <dbReference type="SAM" id="SignalP"/>
    </source>
</evidence>
<evidence type="ECO:0000259" key="7">
    <source>
        <dbReference type="PROSITE" id="PS51123"/>
    </source>
</evidence>
<dbReference type="InterPro" id="IPR050330">
    <property type="entry name" value="Bact_OuterMem_StrucFunc"/>
</dbReference>
<dbReference type="Proteomes" id="UP000444185">
    <property type="component" value="Unassembled WGS sequence"/>
</dbReference>
<feature type="signal peptide" evidence="6">
    <location>
        <begin position="1"/>
        <end position="29"/>
    </location>
</feature>
<dbReference type="InterPro" id="IPR006664">
    <property type="entry name" value="OMP_bac"/>
</dbReference>
<dbReference type="RefSeq" id="WP_160608699.1">
    <property type="nucleotide sequence ID" value="NZ_WTYF01000004.1"/>
</dbReference>
<dbReference type="PANTHER" id="PTHR30329:SF21">
    <property type="entry name" value="LIPOPROTEIN YIAD-RELATED"/>
    <property type="match status" value="1"/>
</dbReference>
<dbReference type="InterPro" id="IPR036737">
    <property type="entry name" value="OmpA-like_sf"/>
</dbReference>
<keyword evidence="2 4" id="KW-0472">Membrane</keyword>
<dbReference type="PROSITE" id="PS51257">
    <property type="entry name" value="PROKAR_LIPOPROTEIN"/>
    <property type="match status" value="1"/>
</dbReference>